<organism evidence="1 2">
    <name type="scientific">Crocosphaera subtropica (strain ATCC 51142 / BH68)</name>
    <name type="common">Cyanothece sp. (strain ATCC 51142)</name>
    <dbReference type="NCBI Taxonomy" id="43989"/>
    <lineage>
        <taxon>Bacteria</taxon>
        <taxon>Bacillati</taxon>
        <taxon>Cyanobacteriota</taxon>
        <taxon>Cyanophyceae</taxon>
        <taxon>Oscillatoriophycideae</taxon>
        <taxon>Chroococcales</taxon>
        <taxon>Aphanothecaceae</taxon>
        <taxon>Crocosphaera</taxon>
        <taxon>Crocosphaera subtropica</taxon>
    </lineage>
</organism>
<gene>
    <name evidence="1" type="ordered locus">cce_5146</name>
</gene>
<evidence type="ECO:0000313" key="1">
    <source>
        <dbReference type="EMBL" id="ACB54492.1"/>
    </source>
</evidence>
<dbReference type="Proteomes" id="UP000001203">
    <property type="component" value="Chromosome linear"/>
</dbReference>
<reference evidence="1 2" key="1">
    <citation type="journal article" date="2008" name="Proc. Natl. Acad. Sci. U.S.A.">
        <title>The genome of Cyanothece 51142, a unicellular diazotrophic cyanobacterium important in the marine nitrogen cycle.</title>
        <authorList>
            <person name="Welsh E.A."/>
            <person name="Liberton M."/>
            <person name="Stoeckel J."/>
            <person name="Loh T."/>
            <person name="Elvitigala T."/>
            <person name="Wang C."/>
            <person name="Wollam A."/>
            <person name="Fulton R.S."/>
            <person name="Clifton S.W."/>
            <person name="Jacobs J.M."/>
            <person name="Aurora R."/>
            <person name="Ghosh B.K."/>
            <person name="Sherman L.A."/>
            <person name="Smith R.D."/>
            <person name="Wilson R.K."/>
            <person name="Pakrasi H.B."/>
        </authorList>
    </citation>
    <scope>NUCLEOTIDE SEQUENCE [LARGE SCALE GENOMIC DNA]</scope>
    <source>
        <strain evidence="2">ATCC 51142 / BH68</strain>
    </source>
</reference>
<name>B1X2Y1_CROS5</name>
<dbReference type="HOGENOM" id="CLU_3134727_0_0_3"/>
<dbReference type="KEGG" id="cyt:cce_5146"/>
<sequence length="49" mass="5912">MTLILHQKKEPKNGVNLLIVTHQIILRYQNPLYTEILCMKINNELFIRY</sequence>
<keyword evidence="2" id="KW-1185">Reference proteome</keyword>
<protein>
    <submittedName>
        <fullName evidence="1">Uncharacterized protein</fullName>
    </submittedName>
</protein>
<dbReference type="EMBL" id="CP000807">
    <property type="protein sequence ID" value="ACB54492.1"/>
    <property type="molecule type" value="Genomic_DNA"/>
</dbReference>
<accession>B1X2Y1</accession>
<evidence type="ECO:0000313" key="2">
    <source>
        <dbReference type="Proteomes" id="UP000001203"/>
    </source>
</evidence>
<proteinExistence type="predicted"/>
<dbReference type="AlphaFoldDB" id="B1X2Y1"/>